<proteinExistence type="predicted"/>
<dbReference type="Proteomes" id="UP001060085">
    <property type="component" value="Linkage Group LG01"/>
</dbReference>
<keyword evidence="2" id="KW-1185">Reference proteome</keyword>
<protein>
    <submittedName>
        <fullName evidence="1">Uncharacterized protein</fullName>
    </submittedName>
</protein>
<name>A0ACC0C3Y8_CATRO</name>
<evidence type="ECO:0000313" key="2">
    <source>
        <dbReference type="Proteomes" id="UP001060085"/>
    </source>
</evidence>
<comment type="caution">
    <text evidence="1">The sequence shown here is derived from an EMBL/GenBank/DDBJ whole genome shotgun (WGS) entry which is preliminary data.</text>
</comment>
<accession>A0ACC0C3Y8</accession>
<organism evidence="1 2">
    <name type="scientific">Catharanthus roseus</name>
    <name type="common">Madagascar periwinkle</name>
    <name type="synonym">Vinca rosea</name>
    <dbReference type="NCBI Taxonomy" id="4058"/>
    <lineage>
        <taxon>Eukaryota</taxon>
        <taxon>Viridiplantae</taxon>
        <taxon>Streptophyta</taxon>
        <taxon>Embryophyta</taxon>
        <taxon>Tracheophyta</taxon>
        <taxon>Spermatophyta</taxon>
        <taxon>Magnoliopsida</taxon>
        <taxon>eudicotyledons</taxon>
        <taxon>Gunneridae</taxon>
        <taxon>Pentapetalae</taxon>
        <taxon>asterids</taxon>
        <taxon>lamiids</taxon>
        <taxon>Gentianales</taxon>
        <taxon>Apocynaceae</taxon>
        <taxon>Rauvolfioideae</taxon>
        <taxon>Vinceae</taxon>
        <taxon>Catharanthinae</taxon>
        <taxon>Catharanthus</taxon>
    </lineage>
</organism>
<evidence type="ECO:0000313" key="1">
    <source>
        <dbReference type="EMBL" id="KAI5679655.1"/>
    </source>
</evidence>
<gene>
    <name evidence="1" type="ORF">M9H77_00882</name>
</gene>
<dbReference type="EMBL" id="CM044701">
    <property type="protein sequence ID" value="KAI5679655.1"/>
    <property type="molecule type" value="Genomic_DNA"/>
</dbReference>
<sequence>MAASSLSVAATATAVSSSSCSAPSSSSSIEALSFTSIHFPLKFAKPKKISTQKPNFYINSPPFSAVSRSLIFCSSSAFDGVETTQSTECQEEEESGIEEQEEEEEVEEEEEENEGGNDEGIKSQSAEARRLYVGNLPFSMTSSQLADIFAEAGRVVSVEIVYDRVTDRSRGFAFVTMGTVQEAKEAIRLFDGSQVGGRTVKVNFPEVPRGGEREVMGRKIRSSYQGYVDSPHKIYAGNLSWNLTSQGLREAFQDQPGYLSAKVIYDRETGRSRGFGFVSFASAEEVESALNAMNGMELEGRPLRLNLSEQKPPLYPKGFSPELETNSETVSESSEVLSSISN</sequence>
<reference evidence="2" key="1">
    <citation type="journal article" date="2023" name="Nat. Plants">
        <title>Single-cell RNA sequencing provides a high-resolution roadmap for understanding the multicellular compartmentation of specialized metabolism.</title>
        <authorList>
            <person name="Sun S."/>
            <person name="Shen X."/>
            <person name="Li Y."/>
            <person name="Li Y."/>
            <person name="Wang S."/>
            <person name="Li R."/>
            <person name="Zhang H."/>
            <person name="Shen G."/>
            <person name="Guo B."/>
            <person name="Wei J."/>
            <person name="Xu J."/>
            <person name="St-Pierre B."/>
            <person name="Chen S."/>
            <person name="Sun C."/>
        </authorList>
    </citation>
    <scope>NUCLEOTIDE SEQUENCE [LARGE SCALE GENOMIC DNA]</scope>
</reference>